<feature type="compositionally biased region" description="Low complexity" evidence="6">
    <location>
        <begin position="26"/>
        <end position="36"/>
    </location>
</feature>
<protein>
    <submittedName>
        <fullName evidence="8">Ribonuclease H-like protein</fullName>
    </submittedName>
</protein>
<evidence type="ECO:0000256" key="2">
    <source>
        <dbReference type="ARBA" id="ARBA00022723"/>
    </source>
</evidence>
<dbReference type="GO" id="GO:0008270">
    <property type="term" value="F:zinc ion binding"/>
    <property type="evidence" value="ECO:0007669"/>
    <property type="project" value="UniProtKB-KW"/>
</dbReference>
<evidence type="ECO:0000313" key="8">
    <source>
        <dbReference type="EMBL" id="EFY94187.1"/>
    </source>
</evidence>
<dbReference type="InterPro" id="IPR052035">
    <property type="entry name" value="ZnF_BED_domain_contain"/>
</dbReference>
<accession>E9FDK9</accession>
<evidence type="ECO:0000256" key="6">
    <source>
        <dbReference type="SAM" id="MobiDB-lite"/>
    </source>
</evidence>
<dbReference type="OrthoDB" id="4870878at2759"/>
<dbReference type="InterPro" id="IPR008906">
    <property type="entry name" value="HATC_C_dom"/>
</dbReference>
<evidence type="ECO:0000256" key="5">
    <source>
        <dbReference type="ARBA" id="ARBA00023242"/>
    </source>
</evidence>
<evidence type="ECO:0000313" key="9">
    <source>
        <dbReference type="Proteomes" id="UP000002498"/>
    </source>
</evidence>
<organism evidence="8 9">
    <name type="scientific">Metarhizium robertsii (strain ARSEF 23 / ATCC MYA-3075)</name>
    <name type="common">Metarhizium anisopliae (strain ARSEF 23)</name>
    <dbReference type="NCBI Taxonomy" id="655844"/>
    <lineage>
        <taxon>Eukaryota</taxon>
        <taxon>Fungi</taxon>
        <taxon>Dikarya</taxon>
        <taxon>Ascomycota</taxon>
        <taxon>Pezizomycotina</taxon>
        <taxon>Sordariomycetes</taxon>
        <taxon>Hypocreomycetidae</taxon>
        <taxon>Hypocreales</taxon>
        <taxon>Clavicipitaceae</taxon>
        <taxon>Metarhizium</taxon>
    </lineage>
</organism>
<dbReference type="AlphaFoldDB" id="E9FDK9"/>
<keyword evidence="5" id="KW-0539">Nucleus</keyword>
<feature type="region of interest" description="Disordered" evidence="6">
    <location>
        <begin position="1"/>
        <end position="44"/>
    </location>
</feature>
<dbReference type="InterPro" id="IPR012337">
    <property type="entry name" value="RNaseH-like_sf"/>
</dbReference>
<dbReference type="GO" id="GO:0046983">
    <property type="term" value="F:protein dimerization activity"/>
    <property type="evidence" value="ECO:0007669"/>
    <property type="project" value="InterPro"/>
</dbReference>
<feature type="domain" description="HAT C-terminal dimerisation" evidence="7">
    <location>
        <begin position="771"/>
        <end position="853"/>
    </location>
</feature>
<keyword evidence="3" id="KW-0863">Zinc-finger</keyword>
<dbReference type="KEGG" id="maj:MAA_10358"/>
<gene>
    <name evidence="8" type="ORF">MAA_10358</name>
</gene>
<dbReference type="SUPFAM" id="SSF53098">
    <property type="entry name" value="Ribonuclease H-like"/>
    <property type="match status" value="1"/>
</dbReference>
<comment type="caution">
    <text evidence="8">The sequence shown here is derived from an EMBL/GenBank/DDBJ whole genome shotgun (WGS) entry which is preliminary data.</text>
</comment>
<evidence type="ECO:0000256" key="1">
    <source>
        <dbReference type="ARBA" id="ARBA00004123"/>
    </source>
</evidence>
<evidence type="ECO:0000259" key="7">
    <source>
        <dbReference type="Pfam" id="PF05699"/>
    </source>
</evidence>
<proteinExistence type="predicted"/>
<reference evidence="8 9" key="2">
    <citation type="journal article" date="2014" name="Proc. Natl. Acad. Sci. U.S.A.">
        <title>Trajectory and genomic determinants of fungal-pathogen speciation and host adaptation.</title>
        <authorList>
            <person name="Hu X."/>
            <person name="Xiao G."/>
            <person name="Zheng P."/>
            <person name="Shang Y."/>
            <person name="Su Y."/>
            <person name="Zhang X."/>
            <person name="Liu X."/>
            <person name="Zhan S."/>
            <person name="St Leger R.J."/>
            <person name="Wang C."/>
        </authorList>
    </citation>
    <scope>GENOME REANNOTATION</scope>
    <source>
        <strain evidence="9">ARSEF 23 / ATCC MYA-3075</strain>
    </source>
</reference>
<sequence>MFSGPAFSPSPLSQLDESPPCEEHSSSPAVSSSGVSLPTTPSPRPRGTAVDFIAVNWSLWGRQEWAKWPGFERYTGGQDTRAWWQQYGYRVEDRSISRPGNKLKWICADCVARGFKKKSDFCFVCSTGASIKKHLRTIHGIFSPKEADHCAGDSLLQNRTITRFLHADFSNPNDQFLISNLRGQFNIKGLRILLLDWITYYNLPFEIVNTERFQRILLYGNPLLDKTHLPSAKTLFRMLESEYRGAIGPVTEVLQTARSQIHFSFDGWTSKSYVSFLGINAQFVDSDFAQHRILLGLRPLSGRHTGACLADEVADTLAFWQIDSEKIGYFTLDNAANNNTYIKELAFEYGFSSEERRIRCACHAINLSVRATLYGSKRDNLAAIVEADGGDEDDVEERVDQAIDEVLDREMKDDEDETWPGVAVINPTEDFTSSHPAPEEINDTTFRKYSRSGAAGMLHNIGLQLRGSPQLYEQFLQSQRKESGRESTLHWVFNNATRWDSDKRMMERALRLRPALNTFFNDVQNRWESEGACENTKPAVLQYRLSGYDWKVIEMLVKLLKPFEIATKQLQGSGVPGERSTCGSFDEYLPVFEMLLDHLETAIEGTIYEEMEGPATKKRTDVEVAIYEGLDNRTRGLFKVFIKLGWKKLHKYYALLTSGAYAGAVIFNPAKKWRFLDQLWPRVPTRKAQGWRADYEEKLLQIWENDYRGRNVGNITLDTSDEAPMDYIERRLARSTASSAYGKNPLGAASHPGKTTRKAKQTTAETAMDDEYSRYCAEDIVNSQYYRSRPVDWWKTNAYRYPRLSIMAVDMLSIPSSSAESERTFSSAGLMTAPLRGRLARERMVMAQCIRSWSKAGIYKPSLPLFDLSDDEWVGVLASLKNGSDP</sequence>
<dbReference type="EMBL" id="ADNJ02000032">
    <property type="protein sequence ID" value="EFY94187.1"/>
    <property type="molecule type" value="Genomic_DNA"/>
</dbReference>
<keyword evidence="4" id="KW-0862">Zinc</keyword>
<dbReference type="PANTHER" id="PTHR46481:SF10">
    <property type="entry name" value="ZINC FINGER BED DOMAIN-CONTAINING PROTEIN 39"/>
    <property type="match status" value="1"/>
</dbReference>
<dbReference type="GO" id="GO:0005634">
    <property type="term" value="C:nucleus"/>
    <property type="evidence" value="ECO:0007669"/>
    <property type="project" value="UniProtKB-SubCell"/>
</dbReference>
<reference evidence="8 9" key="1">
    <citation type="journal article" date="2011" name="PLoS Genet.">
        <title>Genome sequencing and comparative transcriptomics of the model entomopathogenic fungi Metarhizium anisopliae and M. acridum.</title>
        <authorList>
            <person name="Gao Q."/>
            <person name="Jin K."/>
            <person name="Ying S.H."/>
            <person name="Zhang Y."/>
            <person name="Xiao G."/>
            <person name="Shang Y."/>
            <person name="Duan Z."/>
            <person name="Hu X."/>
            <person name="Xie X.Q."/>
            <person name="Zhou G."/>
            <person name="Peng G."/>
            <person name="Luo Z."/>
            <person name="Huang W."/>
            <person name="Wang B."/>
            <person name="Fang W."/>
            <person name="Wang S."/>
            <person name="Zhong Y."/>
            <person name="Ma L.J."/>
            <person name="St Leger R.J."/>
            <person name="Zhao G.P."/>
            <person name="Pei Y."/>
            <person name="Feng M.G."/>
            <person name="Xia Y."/>
            <person name="Wang C."/>
        </authorList>
    </citation>
    <scope>NUCLEOTIDE SEQUENCE [LARGE SCALE GENOMIC DNA]</scope>
    <source>
        <strain evidence="9">ARSEF 23 / ATCC MYA-3075</strain>
    </source>
</reference>
<dbReference type="HOGENOM" id="CLU_009123_10_0_1"/>
<dbReference type="GeneID" id="19264644"/>
<dbReference type="RefSeq" id="XP_007826547.1">
    <property type="nucleotide sequence ID" value="XM_007828356.1"/>
</dbReference>
<evidence type="ECO:0000256" key="4">
    <source>
        <dbReference type="ARBA" id="ARBA00022833"/>
    </source>
</evidence>
<feature type="region of interest" description="Disordered" evidence="6">
    <location>
        <begin position="742"/>
        <end position="765"/>
    </location>
</feature>
<name>E9FDK9_METRA</name>
<dbReference type="Proteomes" id="UP000002498">
    <property type="component" value="Unassembled WGS sequence"/>
</dbReference>
<evidence type="ECO:0000256" key="3">
    <source>
        <dbReference type="ARBA" id="ARBA00022771"/>
    </source>
</evidence>
<keyword evidence="9" id="KW-1185">Reference proteome</keyword>
<keyword evidence="2" id="KW-0479">Metal-binding</keyword>
<dbReference type="PANTHER" id="PTHR46481">
    <property type="entry name" value="ZINC FINGER BED DOMAIN-CONTAINING PROTEIN 4"/>
    <property type="match status" value="1"/>
</dbReference>
<dbReference type="Pfam" id="PF05699">
    <property type="entry name" value="Dimer_Tnp_hAT"/>
    <property type="match status" value="1"/>
</dbReference>
<comment type="subcellular location">
    <subcellularLocation>
        <location evidence="1">Nucleus</location>
    </subcellularLocation>
</comment>